<evidence type="ECO:0000313" key="2">
    <source>
        <dbReference type="EMBL" id="KAK3239586.1"/>
    </source>
</evidence>
<name>A0AAE0ET37_9CHLO</name>
<comment type="caution">
    <text evidence="2">The sequence shown here is derived from an EMBL/GenBank/DDBJ whole genome shotgun (WGS) entry which is preliminary data.</text>
</comment>
<feature type="compositionally biased region" description="Basic and acidic residues" evidence="1">
    <location>
        <begin position="7"/>
        <end position="24"/>
    </location>
</feature>
<evidence type="ECO:0000256" key="1">
    <source>
        <dbReference type="SAM" id="MobiDB-lite"/>
    </source>
</evidence>
<dbReference type="Proteomes" id="UP001190700">
    <property type="component" value="Unassembled WGS sequence"/>
</dbReference>
<dbReference type="AlphaFoldDB" id="A0AAE0ET37"/>
<organism evidence="2 3">
    <name type="scientific">Cymbomonas tetramitiformis</name>
    <dbReference type="NCBI Taxonomy" id="36881"/>
    <lineage>
        <taxon>Eukaryota</taxon>
        <taxon>Viridiplantae</taxon>
        <taxon>Chlorophyta</taxon>
        <taxon>Pyramimonadophyceae</taxon>
        <taxon>Pyramimonadales</taxon>
        <taxon>Pyramimonadaceae</taxon>
        <taxon>Cymbomonas</taxon>
    </lineage>
</organism>
<reference evidence="2 3" key="1">
    <citation type="journal article" date="2015" name="Genome Biol. Evol.">
        <title>Comparative Genomics of a Bacterivorous Green Alga Reveals Evolutionary Causalities and Consequences of Phago-Mixotrophic Mode of Nutrition.</title>
        <authorList>
            <person name="Burns J.A."/>
            <person name="Paasch A."/>
            <person name="Narechania A."/>
            <person name="Kim E."/>
        </authorList>
    </citation>
    <scope>NUCLEOTIDE SEQUENCE [LARGE SCALE GENOMIC DNA]</scope>
    <source>
        <strain evidence="2 3">PLY_AMNH</strain>
    </source>
</reference>
<evidence type="ECO:0000313" key="3">
    <source>
        <dbReference type="Proteomes" id="UP001190700"/>
    </source>
</evidence>
<keyword evidence="3" id="KW-1185">Reference proteome</keyword>
<feature type="region of interest" description="Disordered" evidence="1">
    <location>
        <begin position="1"/>
        <end position="24"/>
    </location>
</feature>
<dbReference type="EMBL" id="LGRX02033870">
    <property type="protein sequence ID" value="KAK3239586.1"/>
    <property type="molecule type" value="Genomic_DNA"/>
</dbReference>
<protein>
    <submittedName>
        <fullName evidence="2">Uncharacterized protein</fullName>
    </submittedName>
</protein>
<sequence length="86" mass="9599">MAVKAALDARDETDVREQSEAKDCLDTDTEEIAKQETVNAAEIWAPAGWATLNSEMAELTSVLFKWTVRGWQLGRVKMILSRSAWG</sequence>
<proteinExistence type="predicted"/>
<gene>
    <name evidence="2" type="ORF">CYMTET_50492</name>
</gene>
<accession>A0AAE0ET37</accession>